<proteinExistence type="predicted"/>
<dbReference type="NCBIfam" id="NF033808">
    <property type="entry name" value="copper_CopD"/>
    <property type="match status" value="1"/>
</dbReference>
<keyword evidence="2" id="KW-1003">Cell membrane</keyword>
<evidence type="ECO:0000256" key="1">
    <source>
        <dbReference type="ARBA" id="ARBA00004651"/>
    </source>
</evidence>
<feature type="transmembrane region" description="Helical" evidence="6">
    <location>
        <begin position="6"/>
        <end position="29"/>
    </location>
</feature>
<feature type="transmembrane region" description="Helical" evidence="6">
    <location>
        <begin position="259"/>
        <end position="277"/>
    </location>
</feature>
<dbReference type="PANTHER" id="PTHR34820:SF4">
    <property type="entry name" value="INNER MEMBRANE PROTEIN YEBZ"/>
    <property type="match status" value="1"/>
</dbReference>
<dbReference type="RefSeq" id="WP_160787247.1">
    <property type="nucleotide sequence ID" value="NZ_CP086613.1"/>
</dbReference>
<feature type="transmembrane region" description="Helical" evidence="6">
    <location>
        <begin position="90"/>
        <end position="106"/>
    </location>
</feature>
<comment type="subcellular location">
    <subcellularLocation>
        <location evidence="1">Cell membrane</location>
        <topology evidence="1">Multi-pass membrane protein</topology>
    </subcellularLocation>
</comment>
<feature type="transmembrane region" description="Helical" evidence="6">
    <location>
        <begin position="113"/>
        <end position="139"/>
    </location>
</feature>
<sequence>MADPVIVLILCRGAIFGAALMIWGASLFRWRLQPHAERMRFEGWMILCLVVAVFILLPAQAARVSDGWGDIFEPGLLRDVIVFTTPGRSWALQAAAITVAAFAFVMQWTRATVLSIVIVFIAQSMTGHAAASEGVFGYVRQANDVLHQIAAGAWLGALPYVLRLLPDVEKLDAKMILIRYSGEGHFWVSLLLVTGLIATLWIFEGIPLDWSIRYQLLWALKVFVTMAMVGLAVCNRYFLVPRLRDRPDALSALARATRLEIALGLLAVALVAWFGTLEPR</sequence>
<gene>
    <name evidence="8" type="primary">copD</name>
    <name evidence="8" type="ORF">GR156_16555</name>
</gene>
<dbReference type="InterPro" id="IPR032694">
    <property type="entry name" value="CopC/D"/>
</dbReference>
<feature type="domain" description="Copper resistance protein D" evidence="7">
    <location>
        <begin position="176"/>
        <end position="273"/>
    </location>
</feature>
<dbReference type="EMBL" id="WUML01000015">
    <property type="protein sequence ID" value="MXO01933.1"/>
    <property type="molecule type" value="Genomic_DNA"/>
</dbReference>
<name>A0A6N8TF89_SHIZO</name>
<feature type="transmembrane region" description="Helical" evidence="6">
    <location>
        <begin position="215"/>
        <end position="238"/>
    </location>
</feature>
<dbReference type="GO" id="GO:0005886">
    <property type="term" value="C:plasma membrane"/>
    <property type="evidence" value="ECO:0007669"/>
    <property type="project" value="UniProtKB-SubCell"/>
</dbReference>
<protein>
    <submittedName>
        <fullName evidence="8">Copper homeostasis membrane protein CopD</fullName>
    </submittedName>
</protein>
<dbReference type="InterPro" id="IPR047689">
    <property type="entry name" value="CopD"/>
</dbReference>
<keyword evidence="4 6" id="KW-1133">Transmembrane helix</keyword>
<evidence type="ECO:0000256" key="5">
    <source>
        <dbReference type="ARBA" id="ARBA00023136"/>
    </source>
</evidence>
<reference evidence="8 9" key="1">
    <citation type="submission" date="2019-12" db="EMBL/GenBank/DDBJ databases">
        <title>Shinella granuli gen. nov., sp. nov., and proposal of the reclassification of Zoogloea ramigera ATCC 19623 as Shinella zoogloeoides sp. nov.</title>
        <authorList>
            <person name="Gao J."/>
        </authorList>
    </citation>
    <scope>NUCLEOTIDE SEQUENCE [LARGE SCALE GENOMIC DNA]</scope>
    <source>
        <strain evidence="8 9">DSM 287</strain>
    </source>
</reference>
<dbReference type="PANTHER" id="PTHR34820">
    <property type="entry name" value="INNER MEMBRANE PROTEIN YEBZ"/>
    <property type="match status" value="1"/>
</dbReference>
<evidence type="ECO:0000313" key="9">
    <source>
        <dbReference type="Proteomes" id="UP000440304"/>
    </source>
</evidence>
<dbReference type="OrthoDB" id="7032707at2"/>
<keyword evidence="3 6" id="KW-0812">Transmembrane</keyword>
<dbReference type="AlphaFoldDB" id="A0A6N8TF89"/>
<feature type="transmembrane region" description="Helical" evidence="6">
    <location>
        <begin position="186"/>
        <end position="203"/>
    </location>
</feature>
<comment type="caution">
    <text evidence="8">The sequence shown here is derived from an EMBL/GenBank/DDBJ whole genome shotgun (WGS) entry which is preliminary data.</text>
</comment>
<dbReference type="GO" id="GO:0006825">
    <property type="term" value="P:copper ion transport"/>
    <property type="evidence" value="ECO:0007669"/>
    <property type="project" value="InterPro"/>
</dbReference>
<evidence type="ECO:0000259" key="7">
    <source>
        <dbReference type="Pfam" id="PF05425"/>
    </source>
</evidence>
<dbReference type="Pfam" id="PF05425">
    <property type="entry name" value="CopD"/>
    <property type="match status" value="1"/>
</dbReference>
<evidence type="ECO:0000256" key="2">
    <source>
        <dbReference type="ARBA" id="ARBA00022475"/>
    </source>
</evidence>
<feature type="transmembrane region" description="Helical" evidence="6">
    <location>
        <begin position="145"/>
        <end position="165"/>
    </location>
</feature>
<evidence type="ECO:0000313" key="8">
    <source>
        <dbReference type="EMBL" id="MXO01933.1"/>
    </source>
</evidence>
<dbReference type="Proteomes" id="UP000440304">
    <property type="component" value="Unassembled WGS sequence"/>
</dbReference>
<evidence type="ECO:0000256" key="3">
    <source>
        <dbReference type="ARBA" id="ARBA00022692"/>
    </source>
</evidence>
<evidence type="ECO:0000256" key="4">
    <source>
        <dbReference type="ARBA" id="ARBA00022989"/>
    </source>
</evidence>
<evidence type="ECO:0000256" key="6">
    <source>
        <dbReference type="SAM" id="Phobius"/>
    </source>
</evidence>
<dbReference type="InterPro" id="IPR008457">
    <property type="entry name" value="Cu-R_CopD_dom"/>
</dbReference>
<organism evidence="8 9">
    <name type="scientific">Shinella zoogloeoides</name>
    <name type="common">Crabtreella saccharophila</name>
    <dbReference type="NCBI Taxonomy" id="352475"/>
    <lineage>
        <taxon>Bacteria</taxon>
        <taxon>Pseudomonadati</taxon>
        <taxon>Pseudomonadota</taxon>
        <taxon>Alphaproteobacteria</taxon>
        <taxon>Hyphomicrobiales</taxon>
        <taxon>Rhizobiaceae</taxon>
        <taxon>Shinella</taxon>
    </lineage>
</organism>
<feature type="transmembrane region" description="Helical" evidence="6">
    <location>
        <begin position="41"/>
        <end position="59"/>
    </location>
</feature>
<keyword evidence="5 6" id="KW-0472">Membrane</keyword>
<accession>A0A6N8TF89</accession>